<evidence type="ECO:0000313" key="3">
    <source>
        <dbReference type="Proteomes" id="UP001381693"/>
    </source>
</evidence>
<organism evidence="2 3">
    <name type="scientific">Halocaridina rubra</name>
    <name type="common">Hawaiian red shrimp</name>
    <dbReference type="NCBI Taxonomy" id="373956"/>
    <lineage>
        <taxon>Eukaryota</taxon>
        <taxon>Metazoa</taxon>
        <taxon>Ecdysozoa</taxon>
        <taxon>Arthropoda</taxon>
        <taxon>Crustacea</taxon>
        <taxon>Multicrustacea</taxon>
        <taxon>Malacostraca</taxon>
        <taxon>Eumalacostraca</taxon>
        <taxon>Eucarida</taxon>
        <taxon>Decapoda</taxon>
        <taxon>Pleocyemata</taxon>
        <taxon>Caridea</taxon>
        <taxon>Atyoidea</taxon>
        <taxon>Atyidae</taxon>
        <taxon>Halocaridina</taxon>
    </lineage>
</organism>
<dbReference type="Proteomes" id="UP001381693">
    <property type="component" value="Unassembled WGS sequence"/>
</dbReference>
<sequence>MSSTYQNEIDKVTELMESANTAVMNAVSQTTKAEAIHNETVILRDLQSATAVVRESITNIASAQAHSESFTNTELYEISSDVVLAFKSIQSSLTLGMAVQQTDIDVLKSFETTTSEIMELLLTSKVEIKGFEAIIAANKEMERTVSSYMEEKSSRSSIVERVEIITRVNYYISYIGSVASQIENAVASADSPQTFAVIGDANSYISSLDVTLLTSDIIIQLEAYAAQMDTALVSMQSNSNTVTDIETLQITSNATIQKLETILIEASYNEQRLVTIERTESVVSMLSTLSIQISNLSDKMSPTGTQTEASVIQSIESVIIVLEVLVYKFTSKSYEILEEDITTFTEELTTFTTLVSEVQSFTEIKGLSQLLSVVQSATTVMERKETSLVRSFEIKMQLETFEYMSSLLGEVKTHVSSFTEISVTTSSASLVLVEIQKLLVTWSQGVEYVQRSSVESFHALFTSFQMLMSSSTEIHGRDSLVSIITILETKLEESIQATKTSETKSETRYNKEVALNLISDTLVTLQQIEEVTQVIGGTEQPVDQVSVIISLVTRISRKQDITTTFITEFKNSLFELNQFFIDLQIGSLVTQVTGLDKAITLTKSVKKTLQSSLKQEGVSSIHILMSINQVISTTVQFLERKMNDTSTSISEVETMRSEAIDEFFEYLLMIQEQTVIINAEFLQTLQMAFSSIQQLISSTNEYIAITGYRYNITEIISYVTQVTQTITVMIFEEQRFVSESLVFSQTQSILNDVIDIASTLEVISSYEVQSQIDFSVEFHRFTLILTELSLDMSSFTSFSNITDIKRILWTIADSNEKPNGIDSLLLTVQSTLEVVIIFVTEIEEQRQASLGIKQMNAVIQMTTTMVSEISNALVDVQPQQLVGEDNEAVQNFIDYLTSFTFNIDSLTEEVLTVIAEEYNELIIIITDTLETQGIGNLITLRNTIMRVLIMSETRVREHRDRAVVKLEISHTENAVHIVQELQTVLSSKIEKITSVTMNTIDQNTYEEIRNSTVILEKIVHHSIQKVSEEELNETLSALQSLQVTPGTEITGIFELHSLTKESIAVINSDRQFLKSTLESRKSIDILSKTSEYMIRIESLLEEMLVLSREAEKVKDSTTSTVFKDLKSLQEMIIKKETLSYSYLDDIESLIEDLEVFRSRNVMSVEIISQALEITRSATFMTSRTLYEVKRVSQERQDISRLEMASTVLTRTETELRTIGSLIDVNGMESEEENVVALLAFIDQEMSVTMEFKEDTIISLQKLIETVETVDKSVFNGKNIVGLKSTLNTVTVVKETVQLALESSKKQVATLAIKSVKSQAILVMEHITETVTNLLSSMTSVTSERDEPIVTDILALMNNVSIEYITMEQITVLNTMSSTLETIEVKGHIGVSMLRELKSVTIAKKEAFENDDKISSVITTVTETKKMYSTMQSMFAFLKEELLNISTSSVTDSSSRILSTLTNLTSVDVTSLNQYYIYQLQDFIATFTMVKATVQVDVTTVQSFISTITKHEREVVKQVRKLESKRTKLQQTQTFTEIQTLVSTVEELTQQITQTSGEETKASEANDSVRKLVILFDRFRVNILSISDADLVIIRSGIVELRRILSRQSSVKGVSKLSEMVTSIVSTLSREKTVLEMETKRVEKLHLETKQENMVSYTQSVLQMLAAQTSEFTSSTDSRTENRVFEIERITFILTLVQQGKATEMDVEQLQAYVQVLESSISTYTSETRISGLSKVIKTTESIKNTLGKTVIENSFDVNYSETVYTQKQMKSVLSETSNLLEALMVNQGNGTDGSFTHTVFTDILQSLEKLESRSYEYSLKILERNVALLKTVSENVTYGLKIIGLSKVVQKTQSAVVTMESTISRSYSIEFSSQEVVNLKEAKNQLLRFEFILTKIAEKGESSGSSKNVMEMTEILKFFEYVTAYTLRELILLREYVDLFFTIYQDLDDEGVANITTIITHVTKQRKSISAELSSKGKTQRSEKQLLFTDAASSAVQNAYVDAVSVKKDYNLIEVQEVQDITQFSIFLQTVDMSSITAVGISEMRTEMEKFSQVLTEYSDVQSIAYLNSITEQLVQFRFAAERHLQTRKTFEIEEKVSHLLKESKTALKSTAKELTLLKEMISDENITTYVEYSEISEIYNLLSEYSFDFRLITEEFPQKLMNINYTSIKTNSGEGVKYLSEVLLLVEKFVKVEEQTSSSVKSMKTVLAARELQSSVSSFSKAIQHFVYSSEESEGTEESSEVGTEGSANNTDSGSTIGMGTDSSSNSTTESSSATTTDSADDLDFSSEADYEEIFEKIQYNIGKMSSEAIDFQSISASETIELITMLMESDVSVLFKRIGRKFLQRPLYQTNAILTTISSSIETSESSLHVEKSVTQLEETETILKSIENSYSKILTQQRGSSDTFSILSSITEILNSFTSVYFISSEDVSLLRSYSYELSIASTSTEVINITDTSLFSRIVKSTMTSVQLTTTSQTALITVSKLSGTSSSSSTSSKSFSYSAYKSQQESSTFEIVYSEDEQKTIGELSKSSQQIYTLTEFSDLLENSLETLQEISSSISSDNGSTTIAPSGSESDPASDDDGEMEENEYKTLFSQIRQILQVSVANVDNLQYDTLISFASIMKKIKNLMKTTIVVDTRMLSETISYTMSVASTLSQAVESQSAVSEASQVFTNYQEASASVQKITDLFSSFESLSQNTSSSVIDEVTSHHITTVNNFVIEYSMRASSITSESLRIFKESFNYIQRSMSSRNIYIEDYKLWKTFLVDSKRSMSKTAGQSASKGAVVRFQTQKNKLIFTEAKSVIGNYMGLLSNFTSAFTGTEESSSQSRGRLLQILQRLSEVSRRWAKGKIENHEVSKFRSYFTEMQELSVILAGSKAPKEINQLRLTLRESRNLVRASIMRTELEESQDIADADIDAKYDYYSQMDFFLLRASSISADVNDTQESVMPESTTLSNNDSLQNVSISSDDGDVSEINSLLQIFKRSFSDPLSISIDEIHSNFTSLIVIVQRSYFITQSESFRILNAYVQDLLAYIKASLRAQAFERTAGVAESLSRMIKTDVNLDTYSESLIYVQEISDLYSELQLMSSQLFVISRSSVRKLQSYTYLVQRIAESYGYSVTYLSKIDEYLSQIQLHAKKLARNMMKHYSHQRAVSILDESSEVVSQAESSLESLLISSQSLSAGIFVENEVITKAYFSLLSLTADLSLMPRNLGAIISDYDFGSIWPLEGFRITYLEAVYNLIIKINRLHRRSKETSTNLDRSERILRVEIAISNIVKKLKEFAIRLEEEEENPASESSSSLSGITTLSPESTTFANTSQSSVNVSEEEAPVNVDDVIYKIINISNHLLENGFDTEDDVFEELYFYSSFIQSMSYSKGREIYNIQLVLDDLSLVVSSLSSLAHAYESAVQVEESYAMITELRDLNKFSLDTLIRLSEDPELTNMTDFLEEKYEAFSKGFTFVTEEDINFCWETVYEISYMNITQDGNPANTSNLLSLIENVDLDLTEIEGFLSAHSYHYNRVFEMMKYESNSATYMRNFAISSASQMSYILFEIDRIFSGFQNTLSKFSHDDTPNNNTDILTEKFSEIASILKAARGNPRRIHFDILYQVSKSIDELEVMAKDSSAVNITIVDEFNDTLSNERVLFAEKQQTFGDYGRASTQVLILQNALRVINQVTSEAAIWINGTQNNYYSTSDVTLNSTEDYSLQSENYTAWPSTQETSMSTVTLQSLSNTTEDEEEIEKKSSFQANFDDISDMLMFWNFDSNSFKGHSVMELQNFMESLSDSCQIVYGLHTWDQILIDANPTLSSLVDVTFMKNAREKAELEGILVKYGLLTDAVSSYKSVFGENDNEDDNEVSNSTSNSTDSSNTTLSVDDEPYSSETANNSVDVQEEVISKINELMSLSRRIFKRWALSWDVRESEISELASYYSEVSELLLSGGTIGNISQETRENFLTVQNHTITALNDLLHYSSQAREYRSHVMHISFFTQLQQLVIYSIEVVTLGLAAYGNGSFGNASSTATPSMASTDAAEVTNASSSFNGTDVTCEDLHCATMQLLSALQQLSINDSIENNTSTTVSQSNLTSTESSYSEDNTEITPLNNGSSLQRERTSYMDRYIYDEFAYRDLRTKVYTFSTEFRKLDLETDMYLVEIKDALVAALTIIEEKVRELENLDLTPSINVTIYTEET</sequence>
<feature type="non-terminal residue" evidence="2">
    <location>
        <position position="4188"/>
    </location>
</feature>
<feature type="compositionally biased region" description="Acidic residues" evidence="1">
    <location>
        <begin position="2232"/>
        <end position="2241"/>
    </location>
</feature>
<protein>
    <submittedName>
        <fullName evidence="2">Uncharacterized protein</fullName>
    </submittedName>
</protein>
<feature type="compositionally biased region" description="Low complexity" evidence="1">
    <location>
        <begin position="2262"/>
        <end position="2279"/>
    </location>
</feature>
<comment type="caution">
    <text evidence="2">The sequence shown here is derived from an EMBL/GenBank/DDBJ whole genome shotgun (WGS) entry which is preliminary data.</text>
</comment>
<proteinExistence type="predicted"/>
<feature type="region of interest" description="Disordered" evidence="1">
    <location>
        <begin position="4074"/>
        <end position="4104"/>
    </location>
</feature>
<feature type="region of interest" description="Disordered" evidence="1">
    <location>
        <begin position="3846"/>
        <end position="3886"/>
    </location>
</feature>
<keyword evidence="3" id="KW-1185">Reference proteome</keyword>
<evidence type="ECO:0000256" key="1">
    <source>
        <dbReference type="SAM" id="MobiDB-lite"/>
    </source>
</evidence>
<feature type="region of interest" description="Disordered" evidence="1">
    <location>
        <begin position="2231"/>
        <end position="2284"/>
    </location>
</feature>
<evidence type="ECO:0000313" key="2">
    <source>
        <dbReference type="EMBL" id="KAK7072042.1"/>
    </source>
</evidence>
<feature type="compositionally biased region" description="Polar residues" evidence="1">
    <location>
        <begin position="2249"/>
        <end position="2259"/>
    </location>
</feature>
<reference evidence="2 3" key="1">
    <citation type="submission" date="2023-11" db="EMBL/GenBank/DDBJ databases">
        <title>Halocaridina rubra genome assembly.</title>
        <authorList>
            <person name="Smith C."/>
        </authorList>
    </citation>
    <scope>NUCLEOTIDE SEQUENCE [LARGE SCALE GENOMIC DNA]</scope>
    <source>
        <strain evidence="2">EP-1</strain>
        <tissue evidence="2">Whole</tissue>
    </source>
</reference>
<feature type="compositionally biased region" description="Polar residues" evidence="1">
    <location>
        <begin position="2563"/>
        <end position="2577"/>
    </location>
</feature>
<accession>A0AAN8WTN5</accession>
<feature type="compositionally biased region" description="Acidic residues" evidence="1">
    <location>
        <begin position="2578"/>
        <end position="2587"/>
    </location>
</feature>
<dbReference type="EMBL" id="JAXCGZ010013721">
    <property type="protein sequence ID" value="KAK7072042.1"/>
    <property type="molecule type" value="Genomic_DNA"/>
</dbReference>
<feature type="compositionally biased region" description="Low complexity" evidence="1">
    <location>
        <begin position="3857"/>
        <end position="3873"/>
    </location>
</feature>
<name>A0AAN8WTN5_HALRR</name>
<feature type="region of interest" description="Disordered" evidence="1">
    <location>
        <begin position="2558"/>
        <end position="2587"/>
    </location>
</feature>
<gene>
    <name evidence="2" type="ORF">SK128_023537</name>
</gene>